<name>A0A232F5W0_9HYME</name>
<organism evidence="6 7">
    <name type="scientific">Trichomalopsis sarcophagae</name>
    <dbReference type="NCBI Taxonomy" id="543379"/>
    <lineage>
        <taxon>Eukaryota</taxon>
        <taxon>Metazoa</taxon>
        <taxon>Ecdysozoa</taxon>
        <taxon>Arthropoda</taxon>
        <taxon>Hexapoda</taxon>
        <taxon>Insecta</taxon>
        <taxon>Pterygota</taxon>
        <taxon>Neoptera</taxon>
        <taxon>Endopterygota</taxon>
        <taxon>Hymenoptera</taxon>
        <taxon>Apocrita</taxon>
        <taxon>Proctotrupomorpha</taxon>
        <taxon>Chalcidoidea</taxon>
        <taxon>Pteromalidae</taxon>
        <taxon>Pteromalinae</taxon>
        <taxon>Trichomalopsis</taxon>
    </lineage>
</organism>
<dbReference type="PRINTS" id="PR00499">
    <property type="entry name" value="P67PHOX"/>
</dbReference>
<accession>A0A232F5W0</accession>
<feature type="compositionally biased region" description="Low complexity" evidence="4">
    <location>
        <begin position="607"/>
        <end position="620"/>
    </location>
</feature>
<dbReference type="PANTHER" id="PTHR14167:SF92">
    <property type="entry name" value="CIN85 AND CD2AP RELATED, ISOFORM J"/>
    <property type="match status" value="1"/>
</dbReference>
<evidence type="ECO:0000256" key="1">
    <source>
        <dbReference type="ARBA" id="ARBA00022443"/>
    </source>
</evidence>
<reference evidence="6 7" key="1">
    <citation type="journal article" date="2017" name="Curr. Biol.">
        <title>The Evolution of Venom by Co-option of Single-Copy Genes.</title>
        <authorList>
            <person name="Martinson E.O."/>
            <person name="Mrinalini"/>
            <person name="Kelkar Y.D."/>
            <person name="Chang C.H."/>
            <person name="Werren J.H."/>
        </authorList>
    </citation>
    <scope>NUCLEOTIDE SEQUENCE [LARGE SCALE GENOMIC DNA]</scope>
    <source>
        <strain evidence="6 7">Alberta</strain>
        <tissue evidence="6">Whole body</tissue>
    </source>
</reference>
<dbReference type="STRING" id="543379.A0A232F5W0"/>
<feature type="domain" description="SH3" evidence="5">
    <location>
        <begin position="222"/>
        <end position="281"/>
    </location>
</feature>
<feature type="compositionally biased region" description="Polar residues" evidence="4">
    <location>
        <begin position="358"/>
        <end position="372"/>
    </location>
</feature>
<dbReference type="GO" id="GO:0016477">
    <property type="term" value="P:cell migration"/>
    <property type="evidence" value="ECO:0007669"/>
    <property type="project" value="TreeGrafter"/>
</dbReference>
<dbReference type="GO" id="GO:0007015">
    <property type="term" value="P:actin filament organization"/>
    <property type="evidence" value="ECO:0007669"/>
    <property type="project" value="TreeGrafter"/>
</dbReference>
<keyword evidence="3" id="KW-0175">Coiled coil</keyword>
<feature type="coiled-coil region" evidence="3">
    <location>
        <begin position="633"/>
        <end position="660"/>
    </location>
</feature>
<dbReference type="PROSITE" id="PS50002">
    <property type="entry name" value="SH3"/>
    <property type="match status" value="3"/>
</dbReference>
<keyword evidence="7" id="KW-1185">Reference proteome</keyword>
<feature type="region of interest" description="Disordered" evidence="4">
    <location>
        <begin position="458"/>
        <end position="624"/>
    </location>
</feature>
<feature type="domain" description="SH3" evidence="5">
    <location>
        <begin position="290"/>
        <end position="351"/>
    </location>
</feature>
<feature type="compositionally biased region" description="Basic and acidic residues" evidence="4">
    <location>
        <begin position="585"/>
        <end position="606"/>
    </location>
</feature>
<dbReference type="InterPro" id="IPR036028">
    <property type="entry name" value="SH3-like_dom_sf"/>
</dbReference>
<dbReference type="OrthoDB" id="73680at2759"/>
<dbReference type="SMART" id="SM00326">
    <property type="entry name" value="SH3"/>
    <property type="match status" value="3"/>
</dbReference>
<protein>
    <recommendedName>
        <fullName evidence="5">SH3 domain-containing protein</fullName>
    </recommendedName>
</protein>
<evidence type="ECO:0000313" key="6">
    <source>
        <dbReference type="EMBL" id="OXU25829.1"/>
    </source>
</evidence>
<dbReference type="AlphaFoldDB" id="A0A232F5W0"/>
<keyword evidence="1 2" id="KW-0728">SH3 domain</keyword>
<feature type="compositionally biased region" description="Basic residues" evidence="4">
    <location>
        <begin position="476"/>
        <end position="490"/>
    </location>
</feature>
<dbReference type="GO" id="GO:0016192">
    <property type="term" value="P:vesicle-mediated transport"/>
    <property type="evidence" value="ECO:0007669"/>
    <property type="project" value="UniProtKB-ARBA"/>
</dbReference>
<feature type="compositionally biased region" description="Basic and acidic residues" evidence="4">
    <location>
        <begin position="375"/>
        <end position="392"/>
    </location>
</feature>
<evidence type="ECO:0000256" key="3">
    <source>
        <dbReference type="SAM" id="Coils"/>
    </source>
</evidence>
<proteinExistence type="predicted"/>
<dbReference type="InterPro" id="IPR001452">
    <property type="entry name" value="SH3_domain"/>
</dbReference>
<dbReference type="Gene3D" id="2.30.30.40">
    <property type="entry name" value="SH3 Domains"/>
    <property type="match status" value="3"/>
</dbReference>
<dbReference type="CDD" id="cd11875">
    <property type="entry name" value="SH3_CD2AP-like_3"/>
    <property type="match status" value="1"/>
</dbReference>
<evidence type="ECO:0000259" key="5">
    <source>
        <dbReference type="PROSITE" id="PS50002"/>
    </source>
</evidence>
<gene>
    <name evidence="6" type="ORF">TSAR_007017</name>
</gene>
<dbReference type="InterPro" id="IPR050384">
    <property type="entry name" value="Endophilin_SH3RF"/>
</dbReference>
<feature type="non-terminal residue" evidence="6">
    <location>
        <position position="1"/>
    </location>
</feature>
<dbReference type="CDD" id="cd11873">
    <property type="entry name" value="SH3_CD2AP-like_1"/>
    <property type="match status" value="1"/>
</dbReference>
<feature type="compositionally biased region" description="Basic and acidic residues" evidence="4">
    <location>
        <begin position="541"/>
        <end position="570"/>
    </location>
</feature>
<dbReference type="PANTHER" id="PTHR14167">
    <property type="entry name" value="SH3 DOMAIN-CONTAINING"/>
    <property type="match status" value="1"/>
</dbReference>
<feature type="region of interest" description="Disordered" evidence="4">
    <location>
        <begin position="18"/>
        <end position="37"/>
    </location>
</feature>
<dbReference type="Pfam" id="PF00018">
    <property type="entry name" value="SH3_1"/>
    <property type="match status" value="1"/>
</dbReference>
<evidence type="ECO:0000256" key="4">
    <source>
        <dbReference type="SAM" id="MobiDB-lite"/>
    </source>
</evidence>
<feature type="compositionally biased region" description="Low complexity" evidence="4">
    <location>
        <begin position="396"/>
        <end position="414"/>
    </location>
</feature>
<dbReference type="Pfam" id="PF14604">
    <property type="entry name" value="SH3_9"/>
    <property type="match status" value="2"/>
</dbReference>
<feature type="domain" description="SH3" evidence="5">
    <location>
        <begin position="141"/>
        <end position="200"/>
    </location>
</feature>
<feature type="region of interest" description="Disordered" evidence="4">
    <location>
        <begin position="357"/>
        <end position="422"/>
    </location>
</feature>
<evidence type="ECO:0000256" key="2">
    <source>
        <dbReference type="PROSITE-ProRule" id="PRU00192"/>
    </source>
</evidence>
<dbReference type="PRINTS" id="PR00452">
    <property type="entry name" value="SH3DOMAIN"/>
</dbReference>
<dbReference type="FunFam" id="2.30.30.40:FF:000072">
    <property type="entry name" value="Unconventional Myosin IB"/>
    <property type="match status" value="1"/>
</dbReference>
<comment type="caution">
    <text evidence="6">The sequence shown here is derived from an EMBL/GenBank/DDBJ whole genome shotgun (WGS) entry which is preliminary data.</text>
</comment>
<dbReference type="SUPFAM" id="SSF50044">
    <property type="entry name" value="SH3-domain"/>
    <property type="match status" value="3"/>
</dbReference>
<feature type="compositionally biased region" description="Low complexity" evidence="4">
    <location>
        <begin position="491"/>
        <end position="506"/>
    </location>
</feature>
<dbReference type="EMBL" id="NNAY01000937">
    <property type="protein sequence ID" value="OXU25829.1"/>
    <property type="molecule type" value="Genomic_DNA"/>
</dbReference>
<sequence>ESRARIQDGVRDIRAAAVKSAWDTPKPTGGSSPALKAPQHRLRIARTSSYSEARLKFAHTQASPDVRCAHLEARSCHCQSLVGQQQQHNDPAGSLARLTNFSPRIRVCSSFSVSCVLLLSRDESSPRTRSTDRSKESYRLLRDMEALVEYNYEAQEPDELTIRKGDIIKEIKVLSGGWWEGTLRDKRGMFPDNFVKVLVPPGGARNSAERATHEEVTLRNGSGRKYCRVLFSYEPCNDDELKLIPEEAIEYLGEVEEGWWRGRIKGRTGVFPSNFVSSPVPEETERNKQDKKELCRVLFPYDAAKEDELTLAEGDIITLLSRDAPDKGWWKGELKGQIGLFPDNFVEVITLKNDHTDGTANSISSVKSTLKQQGKRKETANVRKSLDTRNVRTDNTTIKKIPSSASTSSLSGSTTEKKSNPLISSLKRLVGDSANAASNNNGNGNGNAVAGLGEELDEVERGEGAPLSHLTASRAKAPRRRLPSTQHLRHNVPNTIPNSSNSPSVVAEENLTNGSVEPTVPQEKEDESDGLIAKTRQKAPWVEELKLNQMERRKMGTERPDKTEVKKERAFSWMPPSTNSTDVPPRPDLDGEEIKSKEKEKLKSPKSESSPPSEQPASSPVTNLPAFVPYHLYSQLLDRIAVLEEKQTTLQRKVNQLSDQLAPFIANSTSEKN</sequence>
<dbReference type="Proteomes" id="UP000215335">
    <property type="component" value="Unassembled WGS sequence"/>
</dbReference>
<evidence type="ECO:0000313" key="7">
    <source>
        <dbReference type="Proteomes" id="UP000215335"/>
    </source>
</evidence>